<reference evidence="2 3" key="1">
    <citation type="submission" date="2022-04" db="EMBL/GenBank/DDBJ databases">
        <title>Halobacillus sp. isolated from saltern.</title>
        <authorList>
            <person name="Won M."/>
            <person name="Lee C.-M."/>
            <person name="Woen H.-Y."/>
            <person name="Kwon S.-W."/>
        </authorList>
    </citation>
    <scope>NUCLEOTIDE SEQUENCE [LARGE SCALE GENOMIC DNA]</scope>
    <source>
        <strain evidence="2 3">SSBR10-3</strain>
    </source>
</reference>
<dbReference type="CDD" id="cd06661">
    <property type="entry name" value="GGCT_like"/>
    <property type="match status" value="1"/>
</dbReference>
<proteinExistence type="predicted"/>
<evidence type="ECO:0000313" key="3">
    <source>
        <dbReference type="Proteomes" id="UP000831787"/>
    </source>
</evidence>
<evidence type="ECO:0000313" key="2">
    <source>
        <dbReference type="EMBL" id="UOQ43704.1"/>
    </source>
</evidence>
<keyword evidence="3" id="KW-1185">Reference proteome</keyword>
<dbReference type="InterPro" id="IPR009288">
    <property type="entry name" value="AIG2-like_dom"/>
</dbReference>
<dbReference type="InterPro" id="IPR013024">
    <property type="entry name" value="GGCT-like"/>
</dbReference>
<gene>
    <name evidence="2" type="ORF">MUN89_17730</name>
</gene>
<dbReference type="EMBL" id="CP095073">
    <property type="protein sequence ID" value="UOQ43704.1"/>
    <property type="molecule type" value="Genomic_DNA"/>
</dbReference>
<dbReference type="InterPro" id="IPR036568">
    <property type="entry name" value="GGCT-like_sf"/>
</dbReference>
<dbReference type="Pfam" id="PF06094">
    <property type="entry name" value="GGACT"/>
    <property type="match status" value="1"/>
</dbReference>
<name>A0ABY4EGV3_9BACI</name>
<dbReference type="Proteomes" id="UP000831787">
    <property type="component" value="Chromosome"/>
</dbReference>
<dbReference type="Gene3D" id="3.10.490.10">
    <property type="entry name" value="Gamma-glutamyl cyclotransferase-like"/>
    <property type="match status" value="1"/>
</dbReference>
<feature type="domain" description="Gamma-glutamylcyclotransferase AIG2-like" evidence="1">
    <location>
        <begin position="5"/>
        <end position="120"/>
    </location>
</feature>
<protein>
    <submittedName>
        <fullName evidence="2">Gamma-glutamylcyclotransferase</fullName>
    </submittedName>
</protein>
<dbReference type="RefSeq" id="WP_244709082.1">
    <property type="nucleotide sequence ID" value="NZ_CP095073.1"/>
</dbReference>
<dbReference type="SUPFAM" id="SSF110857">
    <property type="entry name" value="Gamma-glutamyl cyclotransferase-like"/>
    <property type="match status" value="1"/>
</dbReference>
<organism evidence="2 3">
    <name type="scientific">Halobacillus salinarum</name>
    <dbReference type="NCBI Taxonomy" id="2932257"/>
    <lineage>
        <taxon>Bacteria</taxon>
        <taxon>Bacillati</taxon>
        <taxon>Bacillota</taxon>
        <taxon>Bacilli</taxon>
        <taxon>Bacillales</taxon>
        <taxon>Bacillaceae</taxon>
        <taxon>Halobacillus</taxon>
    </lineage>
</organism>
<accession>A0ABY4EGV3</accession>
<evidence type="ECO:0000259" key="1">
    <source>
        <dbReference type="Pfam" id="PF06094"/>
    </source>
</evidence>
<sequence length="129" mass="14792">MSYQVFVYGTLLNGESNHHIAVPHLLKSEPGTIHGCLYNVGRYPAVVLNDKNKITGEWFTITEEGLRQFDTLEGHEPGSTNNHYDRVWIADANNDQEGYVYTFTEEQAAALEEIPSGNWINFRRKKHLR</sequence>